<comment type="catalytic activity">
    <reaction evidence="8">
        <text>DNA(n) + a 2'-deoxyribonucleoside 5'-triphosphate = DNA(n+1) + diphosphate</text>
        <dbReference type="Rhea" id="RHEA:22508"/>
        <dbReference type="Rhea" id="RHEA-COMP:17339"/>
        <dbReference type="Rhea" id="RHEA-COMP:17340"/>
        <dbReference type="ChEBI" id="CHEBI:33019"/>
        <dbReference type="ChEBI" id="CHEBI:61560"/>
        <dbReference type="ChEBI" id="CHEBI:173112"/>
        <dbReference type="EC" id="2.7.7.7"/>
    </reaction>
</comment>
<dbReference type="OrthoDB" id="9775929at2"/>
<evidence type="ECO:0000256" key="8">
    <source>
        <dbReference type="ARBA" id="ARBA00049244"/>
    </source>
</evidence>
<dbReference type="InterPro" id="IPR008921">
    <property type="entry name" value="DNA_pol3_clamp-load_cplx_C"/>
</dbReference>
<dbReference type="EC" id="2.7.7.7" evidence="1"/>
<evidence type="ECO:0000259" key="9">
    <source>
        <dbReference type="Pfam" id="PF06144"/>
    </source>
</evidence>
<dbReference type="Gene3D" id="1.10.8.60">
    <property type="match status" value="1"/>
</dbReference>
<dbReference type="AlphaFoldDB" id="W0EAU3"/>
<accession>W0EAU3</accession>
<dbReference type="Pfam" id="PF06144">
    <property type="entry name" value="DNA_pol3_delta"/>
    <property type="match status" value="1"/>
</dbReference>
<dbReference type="InterPro" id="IPR005790">
    <property type="entry name" value="DNA_polIII_delta"/>
</dbReference>
<sequence length="332" mass="37488">MREIEQIKKAIQTGLPLVYLWYGEEHYLLQEAVQLLKKSYLEMDSSGSGIEVISAKNVTPAEIVERANTVSFFQGRLVIVEDIPYFQEGQGNALDPFFEYLKNPNPGTCLLFLAESVHKGRKFYKAIEQAGVIVEFTAPKRPQDWQAWLDFELSARGKKMRPDVKTLFLEWAGHQSGVLSQELDKLVLYVGERETIRAEDINEIVPQASEATVFELLDAVAARSSAVALQKLYQVLRQEHALKVLTLLVRQVRMLLGTQALRQKGGNVNDAPRLLGMKPFEAQKVWRQSEKLSWNQLETALGECLSTEVGIKTGQGEAKFLLELMVTKFCSL</sequence>
<keyword evidence="3" id="KW-0808">Transferase</keyword>
<dbReference type="Pfam" id="PF21694">
    <property type="entry name" value="DNA_pol3_delta_C"/>
    <property type="match status" value="1"/>
</dbReference>
<dbReference type="GO" id="GO:0009360">
    <property type="term" value="C:DNA polymerase III complex"/>
    <property type="evidence" value="ECO:0007669"/>
    <property type="project" value="InterPro"/>
</dbReference>
<protein>
    <recommendedName>
        <fullName evidence="2">DNA polymerase III subunit delta</fullName>
        <ecNumber evidence="1">2.7.7.7</ecNumber>
    </recommendedName>
</protein>
<dbReference type="EMBL" id="CP007032">
    <property type="protein sequence ID" value="AHF07882.1"/>
    <property type="molecule type" value="Genomic_DNA"/>
</dbReference>
<feature type="domain" description="DNA polymerase III delta subunit-like C-terminal" evidence="10">
    <location>
        <begin position="210"/>
        <end position="329"/>
    </location>
</feature>
<keyword evidence="5" id="KW-0235">DNA replication</keyword>
<comment type="similarity">
    <text evidence="7">Belongs to the DNA polymerase HolA subunit family.</text>
</comment>
<dbReference type="SUPFAM" id="SSF48019">
    <property type="entry name" value="post-AAA+ oligomerization domain-like"/>
    <property type="match status" value="1"/>
</dbReference>
<evidence type="ECO:0000256" key="7">
    <source>
        <dbReference type="ARBA" id="ARBA00034754"/>
    </source>
</evidence>
<dbReference type="PANTHER" id="PTHR34388:SF1">
    <property type="entry name" value="DNA POLYMERASE III SUBUNIT DELTA"/>
    <property type="match status" value="1"/>
</dbReference>
<dbReference type="NCBIfam" id="TIGR01128">
    <property type="entry name" value="holA"/>
    <property type="match status" value="1"/>
</dbReference>
<dbReference type="STRING" id="871968.DESME_13250"/>
<keyword evidence="4" id="KW-0548">Nucleotidyltransferase</keyword>
<name>W0EAU3_9FIRM</name>
<organism evidence="11 12">
    <name type="scientific">Desulfitobacterium metallireducens DSM 15288</name>
    <dbReference type="NCBI Taxonomy" id="871968"/>
    <lineage>
        <taxon>Bacteria</taxon>
        <taxon>Bacillati</taxon>
        <taxon>Bacillota</taxon>
        <taxon>Clostridia</taxon>
        <taxon>Eubacteriales</taxon>
        <taxon>Desulfitobacteriaceae</taxon>
        <taxon>Desulfitobacterium</taxon>
    </lineage>
</organism>
<dbReference type="Proteomes" id="UP000010847">
    <property type="component" value="Chromosome"/>
</dbReference>
<evidence type="ECO:0000256" key="4">
    <source>
        <dbReference type="ARBA" id="ARBA00022695"/>
    </source>
</evidence>
<dbReference type="Gene3D" id="3.40.50.300">
    <property type="entry name" value="P-loop containing nucleotide triphosphate hydrolases"/>
    <property type="match status" value="1"/>
</dbReference>
<dbReference type="InterPro" id="IPR010372">
    <property type="entry name" value="DNA_pol3_delta_N"/>
</dbReference>
<dbReference type="SUPFAM" id="SSF52540">
    <property type="entry name" value="P-loop containing nucleoside triphosphate hydrolases"/>
    <property type="match status" value="1"/>
</dbReference>
<reference evidence="11 12" key="1">
    <citation type="submission" date="2013-12" db="EMBL/GenBank/DDBJ databases">
        <authorList>
            <consortium name="DOE Joint Genome Institute"/>
            <person name="Smidt H."/>
            <person name="Huntemann M."/>
            <person name="Han J."/>
            <person name="Chen A."/>
            <person name="Kyrpides N."/>
            <person name="Mavromatis K."/>
            <person name="Markowitz V."/>
            <person name="Palaniappan K."/>
            <person name="Ivanova N."/>
            <person name="Schaumberg A."/>
            <person name="Pati A."/>
            <person name="Liolios K."/>
            <person name="Nordberg H.P."/>
            <person name="Cantor M.N."/>
            <person name="Hua S.X."/>
            <person name="Woyke T."/>
        </authorList>
    </citation>
    <scope>NUCLEOTIDE SEQUENCE [LARGE SCALE GENOMIC DNA]</scope>
    <source>
        <strain evidence="12">DSM 15288</strain>
    </source>
</reference>
<evidence type="ECO:0000256" key="6">
    <source>
        <dbReference type="ARBA" id="ARBA00022932"/>
    </source>
</evidence>
<evidence type="ECO:0000256" key="1">
    <source>
        <dbReference type="ARBA" id="ARBA00012417"/>
    </source>
</evidence>
<gene>
    <name evidence="11" type="ORF">DESME_13250</name>
</gene>
<dbReference type="GO" id="GO:0003887">
    <property type="term" value="F:DNA-directed DNA polymerase activity"/>
    <property type="evidence" value="ECO:0007669"/>
    <property type="project" value="UniProtKB-KW"/>
</dbReference>
<evidence type="ECO:0000256" key="2">
    <source>
        <dbReference type="ARBA" id="ARBA00017703"/>
    </source>
</evidence>
<evidence type="ECO:0000313" key="12">
    <source>
        <dbReference type="Proteomes" id="UP000010847"/>
    </source>
</evidence>
<evidence type="ECO:0000256" key="5">
    <source>
        <dbReference type="ARBA" id="ARBA00022705"/>
    </source>
</evidence>
<dbReference type="RefSeq" id="WP_006715869.1">
    <property type="nucleotide sequence ID" value="NZ_CP007032.1"/>
</dbReference>
<dbReference type="GO" id="GO:0003677">
    <property type="term" value="F:DNA binding"/>
    <property type="evidence" value="ECO:0007669"/>
    <property type="project" value="InterPro"/>
</dbReference>
<dbReference type="PANTHER" id="PTHR34388">
    <property type="entry name" value="DNA POLYMERASE III SUBUNIT DELTA"/>
    <property type="match status" value="1"/>
</dbReference>
<dbReference type="GO" id="GO:0006261">
    <property type="term" value="P:DNA-templated DNA replication"/>
    <property type="evidence" value="ECO:0007669"/>
    <property type="project" value="TreeGrafter"/>
</dbReference>
<feature type="domain" description="DNA polymerase III delta N-terminal" evidence="9">
    <location>
        <begin position="19"/>
        <end position="136"/>
    </location>
</feature>
<evidence type="ECO:0000313" key="11">
    <source>
        <dbReference type="EMBL" id="AHF07882.1"/>
    </source>
</evidence>
<keyword evidence="12" id="KW-1185">Reference proteome</keyword>
<dbReference type="HOGENOM" id="CLU_044694_2_1_9"/>
<dbReference type="InterPro" id="IPR027417">
    <property type="entry name" value="P-loop_NTPase"/>
</dbReference>
<keyword evidence="6" id="KW-0239">DNA-directed DNA polymerase</keyword>
<dbReference type="eggNOG" id="COG1466">
    <property type="taxonomic scope" value="Bacteria"/>
</dbReference>
<evidence type="ECO:0000256" key="3">
    <source>
        <dbReference type="ARBA" id="ARBA00022679"/>
    </source>
</evidence>
<dbReference type="InterPro" id="IPR048466">
    <property type="entry name" value="DNA_pol3_delta-like_C"/>
</dbReference>
<dbReference type="KEGG" id="dmt:DESME_13250"/>
<dbReference type="Gene3D" id="1.20.272.10">
    <property type="match status" value="1"/>
</dbReference>
<evidence type="ECO:0000259" key="10">
    <source>
        <dbReference type="Pfam" id="PF21694"/>
    </source>
</evidence>
<proteinExistence type="inferred from homology"/>